<evidence type="ECO:0000313" key="2">
    <source>
        <dbReference type="Proteomes" id="UP000049578"/>
    </source>
</evidence>
<comment type="caution">
    <text evidence="1">The sequence shown here is derived from an EMBL/GenBank/DDBJ whole genome shotgun (WGS) entry which is preliminary data.</text>
</comment>
<dbReference type="PATRIC" id="fig|119224.3.peg.1356"/>
<proteinExistence type="predicted"/>
<name>A0A0P6S6E7_9STRE</name>
<evidence type="ECO:0000313" key="1">
    <source>
        <dbReference type="EMBL" id="KPJ21805.1"/>
    </source>
</evidence>
<organism evidence="1 2">
    <name type="scientific">Streptococcus phocae</name>
    <dbReference type="NCBI Taxonomy" id="119224"/>
    <lineage>
        <taxon>Bacteria</taxon>
        <taxon>Bacillati</taxon>
        <taxon>Bacillota</taxon>
        <taxon>Bacilli</taxon>
        <taxon>Lactobacillales</taxon>
        <taxon>Streptococcaceae</taxon>
        <taxon>Streptococcus</taxon>
    </lineage>
</organism>
<keyword evidence="2" id="KW-1185">Reference proteome</keyword>
<reference evidence="1 2" key="1">
    <citation type="submission" date="2015-08" db="EMBL/GenBank/DDBJ databases">
        <title>Genome sequence of Streptococcus phocae subsp. phocae ATCC 51973T isolated from liver specimen obtained from seal.</title>
        <authorList>
            <person name="Avendano-Herrera R."/>
        </authorList>
    </citation>
    <scope>NUCLEOTIDE SEQUENCE [LARGE SCALE GENOMIC DNA]</scope>
    <source>
        <strain evidence="1 2">ATCC 51973</strain>
    </source>
</reference>
<accession>A0A0P6S6E7</accession>
<dbReference type="STRING" id="119224.AKK44_08000"/>
<gene>
    <name evidence="1" type="ORF">AKK44_08000</name>
</gene>
<sequence>MKSNELKKGDKVWLRGVIDEGGDFNFKDGEGHIILPLIDNNDQDIKKDGHEYDMSQAKELLKPEVS</sequence>
<protein>
    <submittedName>
        <fullName evidence="1">Uncharacterized protein</fullName>
    </submittedName>
</protein>
<dbReference type="RefSeq" id="WP_152911088.1">
    <property type="nucleotide sequence ID" value="NZ_LHQM01000046.1"/>
</dbReference>
<dbReference type="AlphaFoldDB" id="A0A0P6S6E7"/>
<dbReference type="Proteomes" id="UP000049578">
    <property type="component" value="Unassembled WGS sequence"/>
</dbReference>
<dbReference type="EMBL" id="LHQM01000046">
    <property type="protein sequence ID" value="KPJ21805.1"/>
    <property type="molecule type" value="Genomic_DNA"/>
</dbReference>
<feature type="non-terminal residue" evidence="1">
    <location>
        <position position="66"/>
    </location>
</feature>